<reference evidence="2" key="1">
    <citation type="submission" date="2018-03" db="EMBL/GenBank/DDBJ databases">
        <authorList>
            <person name="Guldener U."/>
        </authorList>
    </citation>
    <scope>NUCLEOTIDE SEQUENCE</scope>
</reference>
<dbReference type="EMBL" id="ONZQ02000001">
    <property type="protein sequence ID" value="SPN97703.1"/>
    <property type="molecule type" value="Genomic_DNA"/>
</dbReference>
<feature type="compositionally biased region" description="Polar residues" evidence="1">
    <location>
        <begin position="11"/>
        <end position="21"/>
    </location>
</feature>
<evidence type="ECO:0000313" key="3">
    <source>
        <dbReference type="Proteomes" id="UP001187682"/>
    </source>
</evidence>
<proteinExistence type="predicted"/>
<evidence type="ECO:0000313" key="2">
    <source>
        <dbReference type="EMBL" id="SPN97703.1"/>
    </source>
</evidence>
<dbReference type="AlphaFoldDB" id="A0AAE8MR41"/>
<dbReference type="Proteomes" id="UP001187682">
    <property type="component" value="Unassembled WGS sequence"/>
</dbReference>
<evidence type="ECO:0000256" key="1">
    <source>
        <dbReference type="SAM" id="MobiDB-lite"/>
    </source>
</evidence>
<comment type="caution">
    <text evidence="2">The sequence shown here is derived from an EMBL/GenBank/DDBJ whole genome shotgun (WGS) entry which is preliminary data.</text>
</comment>
<organism evidence="2 3">
    <name type="scientific">Cephalotrichum gorgonifer</name>
    <dbReference type="NCBI Taxonomy" id="2041049"/>
    <lineage>
        <taxon>Eukaryota</taxon>
        <taxon>Fungi</taxon>
        <taxon>Dikarya</taxon>
        <taxon>Ascomycota</taxon>
        <taxon>Pezizomycotina</taxon>
        <taxon>Sordariomycetes</taxon>
        <taxon>Hypocreomycetidae</taxon>
        <taxon>Microascales</taxon>
        <taxon>Microascaceae</taxon>
        <taxon>Cephalotrichum</taxon>
    </lineage>
</organism>
<accession>A0AAE8MR41</accession>
<feature type="region of interest" description="Disordered" evidence="1">
    <location>
        <begin position="1"/>
        <end position="27"/>
    </location>
</feature>
<sequence>MSRVTAPASKLSRSIGSTTARPSVDVPGVSLLPKYAELLRNRKTPREYLDSHSHNRHLTTRRIPAEVHSNPVHIPTHAPVTSAVRRTPVPLLFNPRHHQVAEAAEPPHTPKVVFVSENQKNVNDYLDGIDKIDVDEAAMKAHRT</sequence>
<name>A0AAE8MR41_9PEZI</name>
<keyword evidence="3" id="KW-1185">Reference proteome</keyword>
<feature type="compositionally biased region" description="Basic and acidic residues" evidence="1">
    <location>
        <begin position="42"/>
        <end position="53"/>
    </location>
</feature>
<protein>
    <submittedName>
        <fullName evidence="2">Uncharacterized protein</fullName>
    </submittedName>
</protein>
<feature type="region of interest" description="Disordered" evidence="1">
    <location>
        <begin position="42"/>
        <end position="81"/>
    </location>
</feature>
<gene>
    <name evidence="2" type="ORF">DNG_01216</name>
</gene>